<gene>
    <name evidence="6" type="ORF">SBRY_100103</name>
</gene>
<dbReference type="RefSeq" id="WP_205046446.1">
    <property type="nucleotide sequence ID" value="NZ_CAJVAX010000002.1"/>
</dbReference>
<dbReference type="Gene3D" id="1.10.10.10">
    <property type="entry name" value="Winged helix-like DNA-binding domain superfamily/Winged helix DNA-binding domain"/>
    <property type="match status" value="2"/>
</dbReference>
<dbReference type="PROSITE" id="PS51077">
    <property type="entry name" value="HTH_ICLR"/>
    <property type="match status" value="2"/>
</dbReference>
<dbReference type="SUPFAM" id="SSF46785">
    <property type="entry name" value="Winged helix' DNA-binding domain"/>
    <property type="match status" value="2"/>
</dbReference>
<evidence type="ECO:0000259" key="5">
    <source>
        <dbReference type="PROSITE" id="PS51078"/>
    </source>
</evidence>
<dbReference type="Gene3D" id="3.30.450.40">
    <property type="match status" value="2"/>
</dbReference>
<dbReference type="GO" id="GO:0046278">
    <property type="term" value="P:3,4-dihydroxybenzoate metabolic process"/>
    <property type="evidence" value="ECO:0007669"/>
    <property type="project" value="InterPro"/>
</dbReference>
<dbReference type="Proteomes" id="UP001153328">
    <property type="component" value="Unassembled WGS sequence"/>
</dbReference>
<dbReference type="PANTHER" id="PTHR30136">
    <property type="entry name" value="HELIX-TURN-HELIX TRANSCRIPTIONAL REGULATOR, ICLR FAMILY"/>
    <property type="match status" value="1"/>
</dbReference>
<keyword evidence="7" id="KW-1185">Reference proteome</keyword>
<dbReference type="Pfam" id="PF01614">
    <property type="entry name" value="IclR_C"/>
    <property type="match status" value="2"/>
</dbReference>
<dbReference type="GO" id="GO:0045892">
    <property type="term" value="P:negative regulation of DNA-templated transcription"/>
    <property type="evidence" value="ECO:0007669"/>
    <property type="project" value="TreeGrafter"/>
</dbReference>
<dbReference type="GO" id="GO:0045893">
    <property type="term" value="P:positive regulation of DNA-templated transcription"/>
    <property type="evidence" value="ECO:0007669"/>
    <property type="project" value="InterPro"/>
</dbReference>
<evidence type="ECO:0000259" key="4">
    <source>
        <dbReference type="PROSITE" id="PS51077"/>
    </source>
</evidence>
<dbReference type="InterPro" id="IPR036390">
    <property type="entry name" value="WH_DNA-bd_sf"/>
</dbReference>
<organism evidence="6 7">
    <name type="scientific">Actinacidiphila bryophytorum</name>
    <dbReference type="NCBI Taxonomy" id="1436133"/>
    <lineage>
        <taxon>Bacteria</taxon>
        <taxon>Bacillati</taxon>
        <taxon>Actinomycetota</taxon>
        <taxon>Actinomycetes</taxon>
        <taxon>Kitasatosporales</taxon>
        <taxon>Streptomycetaceae</taxon>
        <taxon>Actinacidiphila</taxon>
    </lineage>
</organism>
<evidence type="ECO:0000313" key="6">
    <source>
        <dbReference type="EMBL" id="CAG7612975.1"/>
    </source>
</evidence>
<dbReference type="GO" id="GO:0003677">
    <property type="term" value="F:DNA binding"/>
    <property type="evidence" value="ECO:0007669"/>
    <property type="project" value="UniProtKB-KW"/>
</dbReference>
<keyword evidence="1" id="KW-0805">Transcription regulation</keyword>
<sequence>MPPTGSADASVGPLERGLAVLRLVAHAPGGRLRASELARATGLARSTVDRIAATLVRLAYLREEERALVLAPPLMALGAAYLRSSGIPAALGPLAAELAEELDESVSLAVPDGDAVRFVVQNTRRRTLSVSFRVGDALPAERCAPGAIFAADWSAGQWAAWRRRSLADPRDEGFPAVPRPSAPHLPEDGFRALAAAAGERGWAVDDQLVEPGLVAVAVPVLDPGGRVVCALSIVSHTSRHGADRLRELAWDRLQRTAGRMTAALKAPAAGRPAPAAADATADAKRAAGPQYLQSLARGLAVLTALGEGPGGMTLSEVAHATGLARATARRSLLTLQELGYATSDERLFRPLPRVLDLGYAPLSGLALGEIAAPHLAELVRRVNDSASVAVLDGDDIRYVVRVAASRTVRVALAPGTRLPAHATSLGRVLLAALPAAERERWLSGAGLRPLTGLTLTDPAGLAVVLDRVADDGFALVDQELEEGLRSVAVPVRGRGGQVVAAANVSLHAGRTSAEEARTRVLPALRETAARISADLAVVGDSQLPAPD</sequence>
<evidence type="ECO:0000313" key="7">
    <source>
        <dbReference type="Proteomes" id="UP001153328"/>
    </source>
</evidence>
<dbReference type="InterPro" id="IPR050707">
    <property type="entry name" value="HTH_MetabolicPath_Reg"/>
</dbReference>
<dbReference type="PROSITE" id="PS51078">
    <property type="entry name" value="ICLR_ED"/>
    <property type="match status" value="2"/>
</dbReference>
<evidence type="ECO:0000256" key="1">
    <source>
        <dbReference type="ARBA" id="ARBA00023015"/>
    </source>
</evidence>
<proteinExistence type="predicted"/>
<accession>A0A9W4ED05</accession>
<feature type="domain" description="HTH iclR-type" evidence="4">
    <location>
        <begin position="292"/>
        <end position="359"/>
    </location>
</feature>
<dbReference type="InterPro" id="IPR005471">
    <property type="entry name" value="Tscrpt_reg_IclR_N"/>
</dbReference>
<evidence type="ECO:0000256" key="2">
    <source>
        <dbReference type="ARBA" id="ARBA00023125"/>
    </source>
</evidence>
<dbReference type="InterPro" id="IPR029016">
    <property type="entry name" value="GAF-like_dom_sf"/>
</dbReference>
<dbReference type="SMART" id="SM00346">
    <property type="entry name" value="HTH_ICLR"/>
    <property type="match status" value="2"/>
</dbReference>
<dbReference type="AlphaFoldDB" id="A0A9W4ED05"/>
<dbReference type="InterPro" id="IPR014757">
    <property type="entry name" value="Tscrpt_reg_IclR_C"/>
</dbReference>
<protein>
    <submittedName>
        <fullName evidence="6">IclR family transcriptional regulator</fullName>
    </submittedName>
</protein>
<reference evidence="6" key="1">
    <citation type="submission" date="2021-06" db="EMBL/GenBank/DDBJ databases">
        <authorList>
            <person name="Arsene-Ploetze F."/>
        </authorList>
    </citation>
    <scope>NUCLEOTIDE SEQUENCE</scope>
    <source>
        <strain evidence="6">SBRY1</strain>
    </source>
</reference>
<name>A0A9W4ED05_9ACTN</name>
<evidence type="ECO:0000256" key="3">
    <source>
        <dbReference type="ARBA" id="ARBA00023163"/>
    </source>
</evidence>
<dbReference type="Pfam" id="PF09339">
    <property type="entry name" value="HTH_IclR"/>
    <property type="match status" value="2"/>
</dbReference>
<comment type="caution">
    <text evidence="6">The sequence shown here is derived from an EMBL/GenBank/DDBJ whole genome shotgun (WGS) entry which is preliminary data.</text>
</comment>
<feature type="domain" description="HTH iclR-type" evidence="4">
    <location>
        <begin position="11"/>
        <end position="72"/>
    </location>
</feature>
<dbReference type="InterPro" id="IPR012794">
    <property type="entry name" value="PcaR_PcaU"/>
</dbReference>
<dbReference type="SUPFAM" id="SSF55781">
    <property type="entry name" value="GAF domain-like"/>
    <property type="match status" value="2"/>
</dbReference>
<dbReference type="EMBL" id="CAJVAX010000002">
    <property type="protein sequence ID" value="CAG7612975.1"/>
    <property type="molecule type" value="Genomic_DNA"/>
</dbReference>
<feature type="domain" description="IclR-ED" evidence="5">
    <location>
        <begin position="353"/>
        <end position="537"/>
    </location>
</feature>
<dbReference type="NCBIfam" id="TIGR02431">
    <property type="entry name" value="pcaR_pcaU"/>
    <property type="match status" value="1"/>
</dbReference>
<keyword evidence="3" id="KW-0804">Transcription</keyword>
<dbReference type="GO" id="GO:0003700">
    <property type="term" value="F:DNA-binding transcription factor activity"/>
    <property type="evidence" value="ECO:0007669"/>
    <property type="project" value="TreeGrafter"/>
</dbReference>
<keyword evidence="2" id="KW-0238">DNA-binding</keyword>
<dbReference type="PANTHER" id="PTHR30136:SF34">
    <property type="entry name" value="TRANSCRIPTIONAL REGULATOR"/>
    <property type="match status" value="1"/>
</dbReference>
<feature type="domain" description="IclR-ED" evidence="5">
    <location>
        <begin position="73"/>
        <end position="266"/>
    </location>
</feature>
<dbReference type="InterPro" id="IPR036388">
    <property type="entry name" value="WH-like_DNA-bd_sf"/>
</dbReference>